<protein>
    <submittedName>
        <fullName evidence="11">Glycosyltransferase family 39 protein</fullName>
        <ecNumber evidence="11">2.4.-.-</ecNumber>
    </submittedName>
</protein>
<dbReference type="Proteomes" id="UP001216907">
    <property type="component" value="Unassembled WGS sequence"/>
</dbReference>
<keyword evidence="3 11" id="KW-0328">Glycosyltransferase</keyword>
<feature type="transmembrane region" description="Helical" evidence="9">
    <location>
        <begin position="459"/>
        <end position="479"/>
    </location>
</feature>
<reference evidence="11 12" key="1">
    <citation type="submission" date="2023-03" db="EMBL/GenBank/DDBJ databases">
        <title>Paludisphaera mucosa sp. nov. a novel planctomycete from northern fen.</title>
        <authorList>
            <person name="Ivanova A."/>
        </authorList>
    </citation>
    <scope>NUCLEOTIDE SEQUENCE [LARGE SCALE GENOMIC DNA]</scope>
    <source>
        <strain evidence="11 12">Pla2</strain>
    </source>
</reference>
<feature type="transmembrane region" description="Helical" evidence="9">
    <location>
        <begin position="401"/>
        <end position="422"/>
    </location>
</feature>
<feature type="transmembrane region" description="Helical" evidence="9">
    <location>
        <begin position="252"/>
        <end position="277"/>
    </location>
</feature>
<dbReference type="EMBL" id="JARRAG010000001">
    <property type="protein sequence ID" value="MDG3003636.1"/>
    <property type="molecule type" value="Genomic_DNA"/>
</dbReference>
<accession>A0ABT6F7S8</accession>
<gene>
    <name evidence="11" type="ORF">PZE19_07640</name>
</gene>
<feature type="transmembrane region" description="Helical" evidence="9">
    <location>
        <begin position="335"/>
        <end position="353"/>
    </location>
</feature>
<organism evidence="11 12">
    <name type="scientific">Paludisphaera mucosa</name>
    <dbReference type="NCBI Taxonomy" id="3030827"/>
    <lineage>
        <taxon>Bacteria</taxon>
        <taxon>Pseudomonadati</taxon>
        <taxon>Planctomycetota</taxon>
        <taxon>Planctomycetia</taxon>
        <taxon>Isosphaerales</taxon>
        <taxon>Isosphaeraceae</taxon>
        <taxon>Paludisphaera</taxon>
    </lineage>
</organism>
<comment type="subcellular location">
    <subcellularLocation>
        <location evidence="1">Cell membrane</location>
        <topology evidence="1">Multi-pass membrane protein</topology>
    </subcellularLocation>
</comment>
<dbReference type="EC" id="2.4.-.-" evidence="11"/>
<evidence type="ECO:0000313" key="11">
    <source>
        <dbReference type="EMBL" id="MDG3003636.1"/>
    </source>
</evidence>
<keyword evidence="12" id="KW-1185">Reference proteome</keyword>
<evidence type="ECO:0000256" key="3">
    <source>
        <dbReference type="ARBA" id="ARBA00022676"/>
    </source>
</evidence>
<feature type="transmembrane region" description="Helical" evidence="9">
    <location>
        <begin position="297"/>
        <end position="315"/>
    </location>
</feature>
<evidence type="ECO:0000256" key="5">
    <source>
        <dbReference type="ARBA" id="ARBA00022692"/>
    </source>
</evidence>
<keyword evidence="7 9" id="KW-0472">Membrane</keyword>
<name>A0ABT6F7S8_9BACT</name>
<feature type="domain" description="Glycosyltransferase RgtA/B/C/D-like" evidence="10">
    <location>
        <begin position="130"/>
        <end position="238"/>
    </location>
</feature>
<evidence type="ECO:0000256" key="4">
    <source>
        <dbReference type="ARBA" id="ARBA00022679"/>
    </source>
</evidence>
<comment type="caution">
    <text evidence="11">The sequence shown here is derived from an EMBL/GenBank/DDBJ whole genome shotgun (WGS) entry which is preliminary data.</text>
</comment>
<keyword evidence="5 9" id="KW-0812">Transmembrane</keyword>
<evidence type="ECO:0000259" key="10">
    <source>
        <dbReference type="Pfam" id="PF13231"/>
    </source>
</evidence>
<dbReference type="GO" id="GO:0016757">
    <property type="term" value="F:glycosyltransferase activity"/>
    <property type="evidence" value="ECO:0007669"/>
    <property type="project" value="UniProtKB-KW"/>
</dbReference>
<evidence type="ECO:0000313" key="12">
    <source>
        <dbReference type="Proteomes" id="UP001216907"/>
    </source>
</evidence>
<feature type="region of interest" description="Disordered" evidence="8">
    <location>
        <begin position="1"/>
        <end position="24"/>
    </location>
</feature>
<evidence type="ECO:0000256" key="2">
    <source>
        <dbReference type="ARBA" id="ARBA00022475"/>
    </source>
</evidence>
<proteinExistence type="predicted"/>
<dbReference type="InterPro" id="IPR038731">
    <property type="entry name" value="RgtA/B/C-like"/>
</dbReference>
<dbReference type="PANTHER" id="PTHR33908">
    <property type="entry name" value="MANNOSYLTRANSFERASE YKCB-RELATED"/>
    <property type="match status" value="1"/>
</dbReference>
<feature type="compositionally biased region" description="Polar residues" evidence="8">
    <location>
        <begin position="1"/>
        <end position="13"/>
    </location>
</feature>
<keyword evidence="6 9" id="KW-1133">Transmembrane helix</keyword>
<keyword evidence="4 11" id="KW-0808">Transferase</keyword>
<evidence type="ECO:0000256" key="7">
    <source>
        <dbReference type="ARBA" id="ARBA00023136"/>
    </source>
</evidence>
<evidence type="ECO:0000256" key="1">
    <source>
        <dbReference type="ARBA" id="ARBA00004651"/>
    </source>
</evidence>
<dbReference type="RefSeq" id="WP_277859986.1">
    <property type="nucleotide sequence ID" value="NZ_JARRAG010000001.1"/>
</dbReference>
<dbReference type="Pfam" id="PF13231">
    <property type="entry name" value="PMT_2"/>
    <property type="match status" value="1"/>
</dbReference>
<dbReference type="InterPro" id="IPR050297">
    <property type="entry name" value="LipidA_mod_glycosyltrf_83"/>
</dbReference>
<feature type="transmembrane region" description="Helical" evidence="9">
    <location>
        <begin position="486"/>
        <end position="506"/>
    </location>
</feature>
<feature type="transmembrane region" description="Helical" evidence="9">
    <location>
        <begin position="218"/>
        <end position="240"/>
    </location>
</feature>
<dbReference type="PANTHER" id="PTHR33908:SF11">
    <property type="entry name" value="MEMBRANE PROTEIN"/>
    <property type="match status" value="1"/>
</dbReference>
<keyword evidence="2" id="KW-1003">Cell membrane</keyword>
<evidence type="ECO:0000256" key="8">
    <source>
        <dbReference type="SAM" id="MobiDB-lite"/>
    </source>
</evidence>
<evidence type="ECO:0000256" key="9">
    <source>
        <dbReference type="SAM" id="Phobius"/>
    </source>
</evidence>
<feature type="transmembrane region" description="Helical" evidence="9">
    <location>
        <begin position="434"/>
        <end position="453"/>
    </location>
</feature>
<evidence type="ECO:0000256" key="6">
    <source>
        <dbReference type="ARBA" id="ARBA00022989"/>
    </source>
</evidence>
<sequence length="805" mass="89470">MPDHPTPNQQQPIATAGQGGEPSHRWSWPASVLVFALALAALAPTAGDFGVTWDEPAYRYSQVISAQWWRQWASVRSWGDVQAQLDPDALLYYWPYARFGINFHPPLAGQVSLAGRAVVGSWMKDYPSRRMGSIVEFALTIAIGCHFLSRRYGPAAGLVMAGSLLFMPRLYGQAHLLDTDIPGLFLWAATALAFWNGLHEPNARRWRVLVGVLLGLAFLEKTAAVAVLLPILAWMTVACLPSAFTWKAGRAAWIDAAFTLGLMLLPLGAAFVEIQMLQRRLPPPSQADLYFQTFPRPQVAMPGAILAVPLVVWSLRRLLARRRPGSPIWGVERPALETLAAIAAFAPVVGWLGNPAWWRETIVRMTHYYTLTNDRQGALPDILILYAGQIYKYSLPWHNGWVLAAITVPPTILAAGLAGIAWGLRRVRTDRIPVYFLLHLAILPFLRMFHTPAHDGVRLLLPSFFFLAAFAGWGTVWIGRAVARRIRWGVVMTAALVLAPALVSLVRIHPYELSYYNALIGGPSGAWRRGFEMTYWYDALTPSVLEELDRKLPQGAELDFLNKKTESSMQVLNDLQALGHLRPDILLFRRSGEHFPFVLLLTQDSKATAFTRLLFAMKPWFASEPRQLDGLRVLTIADPVAVSRAWALSMLVDAPAPPRRDLPVAPEWVHAYAPILRRFWGEGLQLDDPLTFNSVVFDWARTDPEGLKAAARRIAELKPEPEDANATRLSRMLMPDGDVTPQAINKSLLGQLVAARPEALVEAVDILIAHPDAVASVLTRYGYTDPATVGGYLDRDQVEERIARP</sequence>